<feature type="domain" description="MIP18 family-like" evidence="1">
    <location>
        <begin position="23"/>
        <end position="89"/>
    </location>
</feature>
<name>A0ABW1UVB3_9LACO</name>
<dbReference type="Pfam" id="PF01883">
    <property type="entry name" value="FeS_assembly_P"/>
    <property type="match status" value="1"/>
</dbReference>
<gene>
    <name evidence="2" type="ORF">ACFP1F_06455</name>
</gene>
<sequence length="117" mass="13033">MREDIKLNDQAALVSDQMIEKFEKIIEPEIGLDIYNLGFIYEINLNEEGHCNVVITFSEVGCACIGEVPVAIKQSLKEIEGINDVSVDVVWSPAWQMTRISRLGRITLGISPKGAVR</sequence>
<dbReference type="Gene3D" id="3.30.300.130">
    <property type="entry name" value="Fe-S cluster assembly (FSCA)"/>
    <property type="match status" value="1"/>
</dbReference>
<comment type="caution">
    <text evidence="2">The sequence shown here is derived from an EMBL/GenBank/DDBJ whole genome shotgun (WGS) entry which is preliminary data.</text>
</comment>
<dbReference type="EMBL" id="JBHSSN010000014">
    <property type="protein sequence ID" value="MFC6323372.1"/>
    <property type="molecule type" value="Genomic_DNA"/>
</dbReference>
<dbReference type="SUPFAM" id="SSF117916">
    <property type="entry name" value="Fe-S cluster assembly (FSCA) domain-like"/>
    <property type="match status" value="1"/>
</dbReference>
<evidence type="ECO:0000313" key="3">
    <source>
        <dbReference type="Proteomes" id="UP001596186"/>
    </source>
</evidence>
<dbReference type="PANTHER" id="PTHR42831">
    <property type="entry name" value="FE-S PROTEIN MATURATION AUXILIARY FACTOR YITW"/>
    <property type="match status" value="1"/>
</dbReference>
<evidence type="ECO:0000313" key="2">
    <source>
        <dbReference type="EMBL" id="MFC6323372.1"/>
    </source>
</evidence>
<protein>
    <submittedName>
        <fullName evidence="2">Metal-sulfur cluster assembly factor</fullName>
    </submittedName>
</protein>
<dbReference type="PANTHER" id="PTHR42831:SF1">
    <property type="entry name" value="FE-S PROTEIN MATURATION AUXILIARY FACTOR YITW"/>
    <property type="match status" value="1"/>
</dbReference>
<dbReference type="InterPro" id="IPR034904">
    <property type="entry name" value="FSCA_dom_sf"/>
</dbReference>
<dbReference type="RefSeq" id="WP_125592184.1">
    <property type="nucleotide sequence ID" value="NZ_JBHSSN010000014.1"/>
</dbReference>
<accession>A0ABW1UVB3</accession>
<organism evidence="2 3">
    <name type="scientific">Companilactobacillus baiquanensis</name>
    <dbReference type="NCBI Taxonomy" id="2486005"/>
    <lineage>
        <taxon>Bacteria</taxon>
        <taxon>Bacillati</taxon>
        <taxon>Bacillota</taxon>
        <taxon>Bacilli</taxon>
        <taxon>Lactobacillales</taxon>
        <taxon>Lactobacillaceae</taxon>
        <taxon>Companilactobacillus</taxon>
    </lineage>
</organism>
<keyword evidence="3" id="KW-1185">Reference proteome</keyword>
<evidence type="ECO:0000259" key="1">
    <source>
        <dbReference type="Pfam" id="PF01883"/>
    </source>
</evidence>
<reference evidence="3" key="1">
    <citation type="journal article" date="2019" name="Int. J. Syst. Evol. Microbiol.">
        <title>The Global Catalogue of Microorganisms (GCM) 10K type strain sequencing project: providing services to taxonomists for standard genome sequencing and annotation.</title>
        <authorList>
            <consortium name="The Broad Institute Genomics Platform"/>
            <consortium name="The Broad Institute Genome Sequencing Center for Infectious Disease"/>
            <person name="Wu L."/>
            <person name="Ma J."/>
        </authorList>
    </citation>
    <scope>NUCLEOTIDE SEQUENCE [LARGE SCALE GENOMIC DNA]</scope>
    <source>
        <strain evidence="3">CCM 8895</strain>
    </source>
</reference>
<dbReference type="Proteomes" id="UP001596186">
    <property type="component" value="Unassembled WGS sequence"/>
</dbReference>
<dbReference type="InterPro" id="IPR052339">
    <property type="entry name" value="Fe-S_Maturation_MIP18"/>
</dbReference>
<proteinExistence type="predicted"/>
<dbReference type="InterPro" id="IPR002744">
    <property type="entry name" value="MIP18-like"/>
</dbReference>